<dbReference type="Gene3D" id="2.60.120.1440">
    <property type="match status" value="1"/>
</dbReference>
<dbReference type="InterPro" id="IPR032623">
    <property type="entry name" value="FecR_N"/>
</dbReference>
<feature type="domain" description="FecR N-terminal" evidence="3">
    <location>
        <begin position="11"/>
        <end position="52"/>
    </location>
</feature>
<evidence type="ECO:0000259" key="3">
    <source>
        <dbReference type="Pfam" id="PF16220"/>
    </source>
</evidence>
<evidence type="ECO:0000259" key="4">
    <source>
        <dbReference type="Pfam" id="PF16344"/>
    </source>
</evidence>
<dbReference type="PANTHER" id="PTHR30273">
    <property type="entry name" value="PERIPLASMIC SIGNAL SENSOR AND SIGMA FACTOR ACTIVATOR FECR-RELATED"/>
    <property type="match status" value="1"/>
</dbReference>
<accession>A0A545SPU2</accession>
<dbReference type="Pfam" id="PF04773">
    <property type="entry name" value="FecR"/>
    <property type="match status" value="1"/>
</dbReference>
<dbReference type="Pfam" id="PF16344">
    <property type="entry name" value="FecR_C"/>
    <property type="match status" value="1"/>
</dbReference>
<sequence length="355" mass="38487">MTDIGAQKINKEACAWIAKLHGAAPSRQEREDLRAWIAQSSAHQSEIRRVAKLWGELDVLTELAVAVEAPAKKARWNVGGLSLLLHHRVLIGAVGCAALGLMAILFIPFKSANPAQQVVYTTMVGEQQLITLDDGSTVLLNTNSQATVDYTSAARTIYLDRGQAHFDVTSNPARPFRVFADRGMVRAVGTAFSVYLKGTLMEVTVTEGAVELSAVDKPVVDSKTLFGTSTVAGVEKLVVVKAGQNVTFDQQVKAIESMETVDATAISRKLSWREGLLKFSGAPLHDVVEEISRYTDISIVILDPGIRDLRIGGLFSVGEVEKMFEALEFSFGVRVDRINENLVHLAAATPDTPSQ</sequence>
<dbReference type="InterPro" id="IPR012373">
    <property type="entry name" value="Ferrdict_sens_TM"/>
</dbReference>
<dbReference type="OrthoDB" id="9771237at2"/>
<evidence type="ECO:0000259" key="2">
    <source>
        <dbReference type="Pfam" id="PF04773"/>
    </source>
</evidence>
<keyword evidence="6" id="KW-1185">Reference proteome</keyword>
<dbReference type="Proteomes" id="UP000319732">
    <property type="component" value="Unassembled WGS sequence"/>
</dbReference>
<feature type="transmembrane region" description="Helical" evidence="1">
    <location>
        <begin position="89"/>
        <end position="109"/>
    </location>
</feature>
<feature type="domain" description="Protein FecR C-terminal" evidence="4">
    <location>
        <begin position="277"/>
        <end position="343"/>
    </location>
</feature>
<proteinExistence type="predicted"/>
<dbReference type="EMBL" id="VHSG01000037">
    <property type="protein sequence ID" value="TQV66981.1"/>
    <property type="molecule type" value="Genomic_DNA"/>
</dbReference>
<dbReference type="InterPro" id="IPR006860">
    <property type="entry name" value="FecR"/>
</dbReference>
<evidence type="ECO:0000313" key="6">
    <source>
        <dbReference type="Proteomes" id="UP000319732"/>
    </source>
</evidence>
<dbReference type="GO" id="GO:0016989">
    <property type="term" value="F:sigma factor antagonist activity"/>
    <property type="evidence" value="ECO:0007669"/>
    <property type="project" value="TreeGrafter"/>
</dbReference>
<name>A0A545SPU2_9GAMM</name>
<gene>
    <name evidence="5" type="ORF">FKG94_26295</name>
</gene>
<keyword evidence="1" id="KW-1133">Transmembrane helix</keyword>
<evidence type="ECO:0000313" key="5">
    <source>
        <dbReference type="EMBL" id="TQV66981.1"/>
    </source>
</evidence>
<feature type="domain" description="FecR protein" evidence="2">
    <location>
        <begin position="119"/>
        <end position="211"/>
    </location>
</feature>
<evidence type="ECO:0000256" key="1">
    <source>
        <dbReference type="SAM" id="Phobius"/>
    </source>
</evidence>
<dbReference type="PIRSF" id="PIRSF018266">
    <property type="entry name" value="FecR"/>
    <property type="match status" value="1"/>
</dbReference>
<keyword evidence="1" id="KW-0812">Transmembrane</keyword>
<dbReference type="AlphaFoldDB" id="A0A545SPU2"/>
<dbReference type="RefSeq" id="WP_142929930.1">
    <property type="nucleotide sequence ID" value="NZ_ML660113.1"/>
</dbReference>
<keyword evidence="1" id="KW-0472">Membrane</keyword>
<comment type="caution">
    <text evidence="5">The sequence shown here is derived from an EMBL/GenBank/DDBJ whole genome shotgun (WGS) entry which is preliminary data.</text>
</comment>
<organism evidence="5 6">
    <name type="scientific">Exilibacterium tricleocarpae</name>
    <dbReference type="NCBI Taxonomy" id="2591008"/>
    <lineage>
        <taxon>Bacteria</taxon>
        <taxon>Pseudomonadati</taxon>
        <taxon>Pseudomonadota</taxon>
        <taxon>Gammaproteobacteria</taxon>
        <taxon>Cellvibrionales</taxon>
        <taxon>Cellvibrionaceae</taxon>
        <taxon>Exilibacterium</taxon>
    </lineage>
</organism>
<reference evidence="5 6" key="1">
    <citation type="submission" date="2019-06" db="EMBL/GenBank/DDBJ databases">
        <title>Whole genome sequence for Cellvibrionaceae sp. R142.</title>
        <authorList>
            <person name="Wang G."/>
        </authorList>
    </citation>
    <scope>NUCLEOTIDE SEQUENCE [LARGE SCALE GENOMIC DNA]</scope>
    <source>
        <strain evidence="5 6">R142</strain>
    </source>
</reference>
<protein>
    <submittedName>
        <fullName evidence="5">DUF4974 domain-containing protein</fullName>
    </submittedName>
</protein>
<dbReference type="Gene3D" id="3.55.50.30">
    <property type="match status" value="1"/>
</dbReference>
<dbReference type="Pfam" id="PF16220">
    <property type="entry name" value="DUF4880"/>
    <property type="match status" value="1"/>
</dbReference>
<dbReference type="InterPro" id="IPR032508">
    <property type="entry name" value="FecR_C"/>
</dbReference>
<dbReference type="PANTHER" id="PTHR30273:SF2">
    <property type="entry name" value="PROTEIN FECR"/>
    <property type="match status" value="1"/>
</dbReference>